<feature type="region of interest" description="Disordered" evidence="3">
    <location>
        <begin position="1144"/>
        <end position="1192"/>
    </location>
</feature>
<dbReference type="InterPro" id="IPR011990">
    <property type="entry name" value="TPR-like_helical_dom_sf"/>
</dbReference>
<dbReference type="PANTHER" id="PTHR23083:SF464">
    <property type="entry name" value="TETRATRICOPEPTIDE REPEAT DOMAIN 7, ISOFORM A"/>
    <property type="match status" value="1"/>
</dbReference>
<proteinExistence type="inferred from homology"/>
<feature type="region of interest" description="Disordered" evidence="3">
    <location>
        <begin position="780"/>
        <end position="982"/>
    </location>
</feature>
<dbReference type="InterPro" id="IPR019734">
    <property type="entry name" value="TPR_rpt"/>
</dbReference>
<reference evidence="4 5" key="1">
    <citation type="journal article" date="2014" name="BMC Genomics">
        <title>Comparative genomics of the major fungal agents of human and animal Sporotrichosis: Sporothrix schenckii and Sporothrix brasiliensis.</title>
        <authorList>
            <person name="Teixeira M.M."/>
            <person name="de Almeida L.G."/>
            <person name="Kubitschek-Barreira P."/>
            <person name="Alves F.L."/>
            <person name="Kioshima E.S."/>
            <person name="Abadio A.K."/>
            <person name="Fernandes L."/>
            <person name="Derengowski L.S."/>
            <person name="Ferreira K.S."/>
            <person name="Souza R.C."/>
            <person name="Ruiz J.C."/>
            <person name="de Andrade N.C."/>
            <person name="Paes H.C."/>
            <person name="Nicola A.M."/>
            <person name="Albuquerque P."/>
            <person name="Gerber A.L."/>
            <person name="Martins V.P."/>
            <person name="Peconick L.D."/>
            <person name="Neto A.V."/>
            <person name="Chaucanez C.B."/>
            <person name="Silva P.A."/>
            <person name="Cunha O.L."/>
            <person name="de Oliveira F.F."/>
            <person name="dos Santos T.C."/>
            <person name="Barros A.L."/>
            <person name="Soares M.A."/>
            <person name="de Oliveira L.M."/>
            <person name="Marini M.M."/>
            <person name="Villalobos-Duno H."/>
            <person name="Cunha M.M."/>
            <person name="de Hoog S."/>
            <person name="da Silveira J.F."/>
            <person name="Henrissat B."/>
            <person name="Nino-Vega G.A."/>
            <person name="Cisalpino P.S."/>
            <person name="Mora-Montes H.M."/>
            <person name="Almeida S.R."/>
            <person name="Stajich J.E."/>
            <person name="Lopes-Bezerra L.M."/>
            <person name="Vasconcelos A.T."/>
            <person name="Felipe M.S."/>
        </authorList>
    </citation>
    <scope>NUCLEOTIDE SEQUENCE [LARGE SCALE GENOMIC DNA]</scope>
    <source>
        <strain evidence="4 5">1099-18</strain>
    </source>
</reference>
<organism evidence="4 5">
    <name type="scientific">Sporothrix schenckii 1099-18</name>
    <dbReference type="NCBI Taxonomy" id="1397361"/>
    <lineage>
        <taxon>Eukaryota</taxon>
        <taxon>Fungi</taxon>
        <taxon>Dikarya</taxon>
        <taxon>Ascomycota</taxon>
        <taxon>Pezizomycotina</taxon>
        <taxon>Sordariomycetes</taxon>
        <taxon>Sordariomycetidae</taxon>
        <taxon>Ophiostomatales</taxon>
        <taxon>Ophiostomataceae</taxon>
        <taxon>Sporothrix</taxon>
    </lineage>
</organism>
<name>A0A0F2MI79_SPOSC</name>
<gene>
    <name evidence="4" type="ORF">SPSK_06880</name>
</gene>
<dbReference type="RefSeq" id="XP_016590562.1">
    <property type="nucleotide sequence ID" value="XM_016733553.1"/>
</dbReference>
<evidence type="ECO:0000256" key="3">
    <source>
        <dbReference type="SAM" id="MobiDB-lite"/>
    </source>
</evidence>
<dbReference type="VEuPathDB" id="FungiDB:SPSK_06880"/>
<evidence type="ECO:0000256" key="1">
    <source>
        <dbReference type="ARBA" id="ARBA00002550"/>
    </source>
</evidence>
<evidence type="ECO:0000313" key="4">
    <source>
        <dbReference type="EMBL" id="KJR87886.1"/>
    </source>
</evidence>
<dbReference type="EMBL" id="AXCR01000004">
    <property type="protein sequence ID" value="KJR87886.1"/>
    <property type="molecule type" value="Genomic_DNA"/>
</dbReference>
<protein>
    <submittedName>
        <fullName evidence="4">Filamentation protein (Rhf1)</fullName>
    </submittedName>
</protein>
<dbReference type="SMART" id="SM00028">
    <property type="entry name" value="TPR"/>
    <property type="match status" value="3"/>
</dbReference>
<accession>A0A0F2MI79</accession>
<dbReference type="Proteomes" id="UP000033710">
    <property type="component" value="Unassembled WGS sequence"/>
</dbReference>
<sequence>MERAPLFRDKHDASSCILLFAYHIERSQRGQSSNYLRHLARAPILLGLCPGAASMSRSVSKAAHYALQLDEARCEGDWDAVPEFVRKVRKHASSRACLTLTAETEYAIEKATRSHPPPGRAADASGPAAGLDTATLLPKLQAVIDQEDVFLQDRFQARVCVGWLHWVAGQYDAALAQLPESLETELTSSDRPVESLVVTDWTRVCALKSAYLRANCLARKDLRKEALAVFEDGLPCITSAHAVQQSRKQLRYWSELFLTEYCMLLSHTLEKGDASLEDPKCLVSFRSWAKYWEGTNGAAQLGGFGFRGSVPRRRIWFEYYALLSALLEDDLPYPPGYAPVGTGGESSARSHLRMELKRVEAVYETLLLEETSFPRAEDERKEVEEFVRLVVQNWSVFKGRGWRESDLGQGGRESASRSVLDILYRASTKTYHSTSILRYLFTVHLAVAEFDLAFKAFDSYLGLIKKGKARVAKTGKEEPNLDDDAVVLETVSLCIVALCRYGNRQASEKAHGLGQELEQCLHELSHALPEQVDEDNPAPRTTLVSDFKGTNIPVRVHALAWQAVGLSLAQWSRTTYDSASRTDIQAKAVRSLRKSMSPEFGQSANLRSVFSLSLLLVEQRDIGAAIDLVKAALLSNKPPDAEHEYVNGPYWRERAMIPLWHLLSLLLSARQDYIMAARACEGAFEQFKDPSVLFGSDALYRSEHLNEAEANDEKNAGWSRGLVDDMEDFEKERILEVKMTQLALVELLESPKVAVNASLELLSLFARLFGPPQATKATLSVAPRTNSVPKSSAGTLRSIKGSIFGRSGERGGRPTTKHSSMIGLDKSGSAAGTRPQTTQTVASRDAPTIQVTSNDFDDFRRSRKPGNFNERRSQSGKRNSLRKRDSSGSRRRAVSSGGAPPRSALENGGHDGLVSPLGESQSGEFFSALPTRQRVSSAASGPPPVSMSRQASQVDSIAASASRARLGGDGDGRSGLPAAPESVETALSLTPIVQFSKDDEKRRRNTVLVEVWLMIAGFYRRSEMLDDAKRATAEAQKLVQDLEIDASRNLTSGASLRDRGWVGKKSVDELWADVWAEMGHLSLHKGAPYNARLDFEAALTHFPDHPAATIGLSNILLDIYSKKLLLPHAIPRLELADGTMFPEKQRPAAHSDKELRPTLPSEPLGLLTAPAAQDKEERRKKPAAGTATAAETDVASAALAKSDSELPPPYKASTLPPIDRLAARDRAFALLSGLTKLGSSWDNSEAWFALARAHEESGQPDKTKEVLWWCVELEEAAAVRPWSAVATSGYVL</sequence>
<comment type="similarity">
    <text evidence="2">Belongs to the YPP1 family.</text>
</comment>
<dbReference type="SUPFAM" id="SSF48452">
    <property type="entry name" value="TPR-like"/>
    <property type="match status" value="1"/>
</dbReference>
<reference evidence="4 5" key="2">
    <citation type="journal article" date="2015" name="Eukaryot. Cell">
        <title>Asexual propagation of a virulent clone complex in a human and feline outbreak of sporotrichosis.</title>
        <authorList>
            <person name="Teixeira Mde M."/>
            <person name="Rodrigues A.M."/>
            <person name="Tsui C.K."/>
            <person name="de Almeida L.G."/>
            <person name="Van Diepeningen A.D."/>
            <person name="van den Ende B.G."/>
            <person name="Fernandes G.F."/>
            <person name="Kano R."/>
            <person name="Hamelin R.C."/>
            <person name="Lopes-Bezerra L.M."/>
            <person name="Vasconcelos A.T."/>
            <person name="de Hoog S."/>
            <person name="de Camargo Z.P."/>
            <person name="Felipe M.S."/>
        </authorList>
    </citation>
    <scope>NUCLEOTIDE SEQUENCE [LARGE SCALE GENOMIC DNA]</scope>
    <source>
        <strain evidence="4 5">1099-18</strain>
    </source>
</reference>
<evidence type="ECO:0000313" key="5">
    <source>
        <dbReference type="Proteomes" id="UP000033710"/>
    </source>
</evidence>
<comment type="function">
    <text evidence="1">Involved in endocytosis.</text>
</comment>
<comment type="caution">
    <text evidence="4">The sequence shown here is derived from an EMBL/GenBank/DDBJ whole genome shotgun (WGS) entry which is preliminary data.</text>
</comment>
<dbReference type="OrthoDB" id="29013at2759"/>
<dbReference type="KEGG" id="ssck:SPSK_06880"/>
<dbReference type="GeneID" id="27668830"/>
<dbReference type="PANTHER" id="PTHR23083">
    <property type="entry name" value="TETRATRICOPEPTIDE REPEAT PROTEIN, TPR"/>
    <property type="match status" value="1"/>
</dbReference>
<evidence type="ECO:0000256" key="2">
    <source>
        <dbReference type="ARBA" id="ARBA00038251"/>
    </source>
</evidence>
<feature type="compositionally biased region" description="Basic and acidic residues" evidence="3">
    <location>
        <begin position="1144"/>
        <end position="1156"/>
    </location>
</feature>
<dbReference type="InterPro" id="IPR051722">
    <property type="entry name" value="Endocytosis_PI4K-reg_protein"/>
</dbReference>
<feature type="compositionally biased region" description="Polar residues" evidence="3">
    <location>
        <begin position="780"/>
        <end position="795"/>
    </location>
</feature>
<dbReference type="Gene3D" id="1.25.40.10">
    <property type="entry name" value="Tetratricopeptide repeat domain"/>
    <property type="match status" value="1"/>
</dbReference>